<dbReference type="GO" id="GO:0006508">
    <property type="term" value="P:proteolysis"/>
    <property type="evidence" value="ECO:0007669"/>
    <property type="project" value="InterPro"/>
</dbReference>
<evidence type="ECO:0000256" key="2">
    <source>
        <dbReference type="SAM" id="MobiDB-lite"/>
    </source>
</evidence>
<dbReference type="Proteomes" id="UP000001818">
    <property type="component" value="Chromosome"/>
</dbReference>
<keyword evidence="1" id="KW-0175">Coiled coil</keyword>
<evidence type="ECO:0000256" key="1">
    <source>
        <dbReference type="SAM" id="Coils"/>
    </source>
</evidence>
<dbReference type="Pfam" id="PF00656">
    <property type="entry name" value="Peptidase_C14"/>
    <property type="match status" value="1"/>
</dbReference>
<evidence type="ECO:0000259" key="3">
    <source>
        <dbReference type="Pfam" id="PF00656"/>
    </source>
</evidence>
<dbReference type="Gene3D" id="3.40.50.1460">
    <property type="match status" value="1"/>
</dbReference>
<accession>Q138G9</accession>
<dbReference type="KEGG" id="rpd:RPD_2288"/>
<gene>
    <name evidence="4" type="ordered locus">RPD_2288</name>
</gene>
<feature type="domain" description="Peptidase C14 caspase" evidence="3">
    <location>
        <begin position="27"/>
        <end position="229"/>
    </location>
</feature>
<dbReference type="STRING" id="316057.RPD_2288"/>
<feature type="coiled-coil region" evidence="1">
    <location>
        <begin position="350"/>
        <end position="377"/>
    </location>
</feature>
<sequence>MPKRGVSRAAPTEVDARPERSFTRVTAFVVAIENYRKPPKGEPLPSVDFAHADGDAFADVIKRIYADLPDEDVSVHVLKDADASLTALRDDLKYTIKTLADDELFIFYYAGHGFHGAGGNRLSTYDTNRHTVEDTSLSMRDDLLEPLMDSECRQALVFVDACAERFSGVVKSRDVITNLDADEVREFLDSGWYLGVFLSCSPGEKSYPSATLKHGIWTHFLLEAMEGRAPKALTRDRWLTDFGLRDYLQREVPGFVTRQMQVRGTQTPQAILSGSNSFQIRHIPKPPTVPADAALAGISLRNNSEFLEGTETGEIRRLPGFTRTKKHTVPTEVNDSAESWCQRLLTERVAEELQELYESARKALNARRKDVQKAEDSGGGDLDTAAFRYSIETGQNPDDPAEYIIRRRLELRDGWDAHRAAIDEIFGNEFDRLVIEFERMDDTFDALVEKLEDIQESQGGEVHDDDRTKRATYDRDGVTFTFDLTKRRLEISFGRSGTLELVDAAQKFQLGTSRASPMLAAPTRQSASSISTAPGRRDARGR</sequence>
<dbReference type="InterPro" id="IPR011600">
    <property type="entry name" value="Pept_C14_caspase"/>
</dbReference>
<dbReference type="BioCyc" id="RPAL316057:RPD_RS11480-MONOMER"/>
<reference evidence="4 5" key="1">
    <citation type="submission" date="2006-03" db="EMBL/GenBank/DDBJ databases">
        <title>Complete sequence of Rhodopseudomonas palustris BisB5.</title>
        <authorList>
            <consortium name="US DOE Joint Genome Institute"/>
            <person name="Copeland A."/>
            <person name="Lucas S."/>
            <person name="Lapidus A."/>
            <person name="Barry K."/>
            <person name="Detter J.C."/>
            <person name="Glavina del Rio T."/>
            <person name="Hammon N."/>
            <person name="Israni S."/>
            <person name="Dalin E."/>
            <person name="Tice H."/>
            <person name="Pitluck S."/>
            <person name="Chain P."/>
            <person name="Malfatti S."/>
            <person name="Shin M."/>
            <person name="Vergez L."/>
            <person name="Schmutz J."/>
            <person name="Larimer F."/>
            <person name="Land M."/>
            <person name="Hauser L."/>
            <person name="Pelletier D.A."/>
            <person name="Kyrpides N."/>
            <person name="Lykidis A."/>
            <person name="Oda Y."/>
            <person name="Harwood C.S."/>
            <person name="Richardson P."/>
        </authorList>
    </citation>
    <scope>NUCLEOTIDE SEQUENCE [LARGE SCALE GENOMIC DNA]</scope>
    <source>
        <strain evidence="4 5">BisB5</strain>
    </source>
</reference>
<dbReference type="GO" id="GO:0004197">
    <property type="term" value="F:cysteine-type endopeptidase activity"/>
    <property type="evidence" value="ECO:0007669"/>
    <property type="project" value="InterPro"/>
</dbReference>
<dbReference type="eggNOG" id="COG4249">
    <property type="taxonomic scope" value="Bacteria"/>
</dbReference>
<dbReference type="AlphaFoldDB" id="Q138G9"/>
<dbReference type="InterPro" id="IPR029030">
    <property type="entry name" value="Caspase-like_dom_sf"/>
</dbReference>
<dbReference type="EMBL" id="CP000283">
    <property type="protein sequence ID" value="ABE39520.1"/>
    <property type="molecule type" value="Genomic_DNA"/>
</dbReference>
<evidence type="ECO:0000313" key="4">
    <source>
        <dbReference type="EMBL" id="ABE39520.1"/>
    </source>
</evidence>
<dbReference type="HOGENOM" id="CLU_546135_0_0_5"/>
<organism evidence="4 5">
    <name type="scientific">Rhodopseudomonas palustris (strain BisB5)</name>
    <dbReference type="NCBI Taxonomy" id="316057"/>
    <lineage>
        <taxon>Bacteria</taxon>
        <taxon>Pseudomonadati</taxon>
        <taxon>Pseudomonadota</taxon>
        <taxon>Alphaproteobacteria</taxon>
        <taxon>Hyphomicrobiales</taxon>
        <taxon>Nitrobacteraceae</taxon>
        <taxon>Rhodopseudomonas</taxon>
    </lineage>
</organism>
<evidence type="ECO:0000313" key="5">
    <source>
        <dbReference type="Proteomes" id="UP000001818"/>
    </source>
</evidence>
<proteinExistence type="predicted"/>
<feature type="region of interest" description="Disordered" evidence="2">
    <location>
        <begin position="513"/>
        <end position="542"/>
    </location>
</feature>
<protein>
    <recommendedName>
        <fullName evidence="3">Peptidase C14 caspase domain-containing protein</fullName>
    </recommendedName>
</protein>
<feature type="compositionally biased region" description="Polar residues" evidence="2">
    <location>
        <begin position="523"/>
        <end position="532"/>
    </location>
</feature>
<name>Q138G9_RHOPS</name>
<dbReference type="SUPFAM" id="SSF52129">
    <property type="entry name" value="Caspase-like"/>
    <property type="match status" value="1"/>
</dbReference>